<feature type="domain" description="DUF4283" evidence="2">
    <location>
        <begin position="63"/>
        <end position="148"/>
    </location>
</feature>
<evidence type="ECO:0000259" key="2">
    <source>
        <dbReference type="Pfam" id="PF14111"/>
    </source>
</evidence>
<keyword evidence="3" id="KW-0695">RNA-directed DNA polymerase</keyword>
<comment type="caution">
    <text evidence="3">The sequence shown here is derived from an EMBL/GenBank/DDBJ whole genome shotgun (WGS) entry which is preliminary data.</text>
</comment>
<keyword evidence="3" id="KW-0548">Nucleotidyltransferase</keyword>
<dbReference type="EMBL" id="QGNW01000026">
    <property type="protein sequence ID" value="RVX12832.1"/>
    <property type="molecule type" value="Genomic_DNA"/>
</dbReference>
<evidence type="ECO:0000313" key="4">
    <source>
        <dbReference type="Proteomes" id="UP000288805"/>
    </source>
</evidence>
<evidence type="ECO:0000313" key="3">
    <source>
        <dbReference type="EMBL" id="RVX12832.1"/>
    </source>
</evidence>
<dbReference type="PANTHER" id="PTHR46890:SF50">
    <property type="entry name" value="RNA-DIRECTED DNA POLYMERASE, EUKARYOTA, REVERSE TRANSCRIPTASE ZINC-BINDING DOMAIN PROTEIN-RELATED"/>
    <property type="match status" value="1"/>
</dbReference>
<dbReference type="GO" id="GO:0003964">
    <property type="term" value="F:RNA-directed DNA polymerase activity"/>
    <property type="evidence" value="ECO:0007669"/>
    <property type="project" value="UniProtKB-KW"/>
</dbReference>
<dbReference type="InterPro" id="IPR043502">
    <property type="entry name" value="DNA/RNA_pol_sf"/>
</dbReference>
<dbReference type="Pfam" id="PF14111">
    <property type="entry name" value="DUF4283"/>
    <property type="match status" value="1"/>
</dbReference>
<dbReference type="InterPro" id="IPR000477">
    <property type="entry name" value="RT_dom"/>
</dbReference>
<dbReference type="Proteomes" id="UP000288805">
    <property type="component" value="Unassembled WGS sequence"/>
</dbReference>
<evidence type="ECO:0000259" key="1">
    <source>
        <dbReference type="Pfam" id="PF00078"/>
    </source>
</evidence>
<keyword evidence="3" id="KW-0808">Transferase</keyword>
<dbReference type="InterPro" id="IPR036691">
    <property type="entry name" value="Endo/exonu/phosph_ase_sf"/>
</dbReference>
<dbReference type="InterPro" id="IPR025558">
    <property type="entry name" value="DUF4283"/>
</dbReference>
<dbReference type="AlphaFoldDB" id="A0A438JV32"/>
<sequence>MAEMLQRLVGNLGKKENKQEERAMVKPRMERSYAEMVKGSRGREGKVVRVEVRGEEISENLRKLEHCLVGSWNPSSAIGVDLERLGWLMARSWGLQGKLGLARLEKGRILLESEFVGEAKHVLSSGNRLVGGVQLGLERWSPRCGCEEEGGNRKEAWMEKMKDFQWARILIKTKNKDLSSTLDIVVEEACYSLSLWWEIRPEMRKVSTGSRSNGRSRGEVKGDVAALATPRMEELENARLKVLLLPADGIGGQDSGAGGDRAKKWVQVGSGAQAPLDDREVGLSSPGLSASLLGLKLKSPWNSPSWGADAVASPLEGLKLKGVVNDGAELGDGPSYSKAKWWADDVASPRISGTNGLLGDYLGPSQPEIVRSSLERPCSWARSIYGNGSNFEVEFLKLREKEHEWKQQMASSHSMTNRALIEEELRYGSALIPWGVRVSGFSSPISLPFGRTPEREYYDHSGAKGWEKGSILTEPQEARGERENGWEEINVRGYGEKQRRRKILRLEGFGCFWIGGRKVEDGAIWVFMGVYGPFTKDERECMWEEIGAIRGIWEEPWCVGGDFNIILSQRERNKQGRITATMRRFAQVIDELGLVDLPLQGGGPVSDHFLVLLEGGAIRRGYFHRMAAAHRRINHMDRIKINGVWLSEEKELEQISQQEVENLEHPFSEDEIHSALMEMNGDKAPGPDGFTMTFWQSYWVFVKEEVLDLFKEFHEQSAFIKSLNNTFLVLANRLKKVIRKVVSLDQNAFVMDRQILDASLIANEVINAWQKREKKGLICKLDIEKAYDSLNWQFFMKVMKKMGFGSKWLGWMWSCISTAKFSVLVNGVSAGFFPSSKGLRQGDPPSPYLFVMRMKVLSTLIRRAVEGGFLSGCRIRGAASGLRINLDKSEIIPVGEMEEMEEMATELGCRVDSMPSVYLGLPLGAPNKATSMWDGVEERVRRRLALWKRQYISKGRRLILIKSTMASIPLYQMSLFHMPKSVAQGKLVPLNKALLGKWIRRFACEKENLWKQVLLAKYGQESFGWKTKKVNGTFGVGVWKEILKEKDWFPHLYGMAAHRNDTVEEMWDQNVGQGGWDLRFMRDFNDWELDMIGNLLHVLRGYKPTLEEDSVYWKGGRNGQFKVKEAYNLVVNTVANNFPKSNIWVDQVPTKILFFAWKATWGRCLR</sequence>
<dbReference type="Pfam" id="PF00078">
    <property type="entry name" value="RVT_1"/>
    <property type="match status" value="1"/>
</dbReference>
<name>A0A438JV32_VITVI</name>
<dbReference type="Gene3D" id="3.60.10.10">
    <property type="entry name" value="Endonuclease/exonuclease/phosphatase"/>
    <property type="match status" value="1"/>
</dbReference>
<protein>
    <submittedName>
        <fullName evidence="3">LINE-1 reverse transcriptase-like</fullName>
    </submittedName>
</protein>
<dbReference type="InterPro" id="IPR052343">
    <property type="entry name" value="Retrotransposon-Effector_Assoc"/>
</dbReference>
<feature type="domain" description="Reverse transcriptase" evidence="1">
    <location>
        <begin position="729"/>
        <end position="864"/>
    </location>
</feature>
<gene>
    <name evidence="3" type="primary">LIN1_276</name>
    <name evidence="3" type="ORF">CK203_009794</name>
</gene>
<proteinExistence type="predicted"/>
<reference evidence="3 4" key="1">
    <citation type="journal article" date="2018" name="PLoS Genet.">
        <title>Population sequencing reveals clonal diversity and ancestral inbreeding in the grapevine cultivar Chardonnay.</title>
        <authorList>
            <person name="Roach M.J."/>
            <person name="Johnson D.L."/>
            <person name="Bohlmann J."/>
            <person name="van Vuuren H.J."/>
            <person name="Jones S.J."/>
            <person name="Pretorius I.S."/>
            <person name="Schmidt S.A."/>
            <person name="Borneman A.R."/>
        </authorList>
    </citation>
    <scope>NUCLEOTIDE SEQUENCE [LARGE SCALE GENOMIC DNA]</scope>
    <source>
        <strain evidence="4">cv. Chardonnay</strain>
        <tissue evidence="3">Leaf</tissue>
    </source>
</reference>
<dbReference type="SUPFAM" id="SSF56672">
    <property type="entry name" value="DNA/RNA polymerases"/>
    <property type="match status" value="1"/>
</dbReference>
<organism evidence="3 4">
    <name type="scientific">Vitis vinifera</name>
    <name type="common">Grape</name>
    <dbReference type="NCBI Taxonomy" id="29760"/>
    <lineage>
        <taxon>Eukaryota</taxon>
        <taxon>Viridiplantae</taxon>
        <taxon>Streptophyta</taxon>
        <taxon>Embryophyta</taxon>
        <taxon>Tracheophyta</taxon>
        <taxon>Spermatophyta</taxon>
        <taxon>Magnoliopsida</taxon>
        <taxon>eudicotyledons</taxon>
        <taxon>Gunneridae</taxon>
        <taxon>Pentapetalae</taxon>
        <taxon>rosids</taxon>
        <taxon>Vitales</taxon>
        <taxon>Vitaceae</taxon>
        <taxon>Viteae</taxon>
        <taxon>Vitis</taxon>
    </lineage>
</organism>
<accession>A0A438JV32</accession>
<dbReference type="PANTHER" id="PTHR46890">
    <property type="entry name" value="NON-LTR RETROLELEMENT REVERSE TRANSCRIPTASE-LIKE PROTEIN-RELATED"/>
    <property type="match status" value="1"/>
</dbReference>
<dbReference type="SUPFAM" id="SSF56219">
    <property type="entry name" value="DNase I-like"/>
    <property type="match status" value="1"/>
</dbReference>